<evidence type="ECO:0000313" key="9">
    <source>
        <dbReference type="Proteomes" id="UP000218542"/>
    </source>
</evidence>
<dbReference type="InterPro" id="IPR036097">
    <property type="entry name" value="HisK_dim/P_sf"/>
</dbReference>
<dbReference type="RefSeq" id="WP_096895431.1">
    <property type="nucleotide sequence ID" value="NZ_BAOS01000028.1"/>
</dbReference>
<keyword evidence="3" id="KW-0808">Transferase</keyword>
<dbReference type="CDD" id="cd00082">
    <property type="entry name" value="HisKA"/>
    <property type="match status" value="1"/>
</dbReference>
<dbReference type="Proteomes" id="UP000218542">
    <property type="component" value="Unassembled WGS sequence"/>
</dbReference>
<gene>
    <name evidence="8" type="ORF">SCALIN_C28_0256</name>
</gene>
<dbReference type="PANTHER" id="PTHR43711:SF1">
    <property type="entry name" value="HISTIDINE KINASE 1"/>
    <property type="match status" value="1"/>
</dbReference>
<evidence type="ECO:0000256" key="5">
    <source>
        <dbReference type="ARBA" id="ARBA00023012"/>
    </source>
</evidence>
<dbReference type="EMBL" id="BAOS01000028">
    <property type="protein sequence ID" value="GAX62054.1"/>
    <property type="molecule type" value="Genomic_DNA"/>
</dbReference>
<keyword evidence="6" id="KW-0175">Coiled coil</keyword>
<accession>A0A286U1P5</accession>
<dbReference type="AlphaFoldDB" id="A0A286U1P5"/>
<evidence type="ECO:0000256" key="2">
    <source>
        <dbReference type="ARBA" id="ARBA00012438"/>
    </source>
</evidence>
<keyword evidence="4 8" id="KW-0418">Kinase</keyword>
<feature type="domain" description="Signal transduction histidine kinase dimerisation/phosphoacceptor" evidence="7">
    <location>
        <begin position="43"/>
        <end position="125"/>
    </location>
</feature>
<name>A0A286U1P5_9BACT</name>
<dbReference type="InterPro" id="IPR003661">
    <property type="entry name" value="HisK_dim/P_dom"/>
</dbReference>
<sequence>MSREPGSSCKKLEEYRRTLEQKVEEMALELREANKKLLEADRTKLDFLSVVSHELKTPLAAILGYAKILNKRLNEVIFPNVKSQNSKVDVSTGKVKNGLKTIISEGQRLTELINDLIAITTLCRRITFCDSGLVYSYCRDLNNNNCRKQVFKMMLDNISICNRLKLVC</sequence>
<dbReference type="GO" id="GO:0000155">
    <property type="term" value="F:phosphorelay sensor kinase activity"/>
    <property type="evidence" value="ECO:0007669"/>
    <property type="project" value="InterPro"/>
</dbReference>
<keyword evidence="9" id="KW-1185">Reference proteome</keyword>
<proteinExistence type="predicted"/>
<evidence type="ECO:0000259" key="7">
    <source>
        <dbReference type="SMART" id="SM00388"/>
    </source>
</evidence>
<dbReference type="PANTHER" id="PTHR43711">
    <property type="entry name" value="TWO-COMPONENT HISTIDINE KINASE"/>
    <property type="match status" value="1"/>
</dbReference>
<dbReference type="OrthoDB" id="9813394at2"/>
<evidence type="ECO:0000313" key="8">
    <source>
        <dbReference type="EMBL" id="GAX62054.1"/>
    </source>
</evidence>
<protein>
    <recommendedName>
        <fullName evidence="2">histidine kinase</fullName>
        <ecNumber evidence="2">2.7.13.3</ecNumber>
    </recommendedName>
</protein>
<evidence type="ECO:0000256" key="6">
    <source>
        <dbReference type="SAM" id="Coils"/>
    </source>
</evidence>
<feature type="coiled-coil region" evidence="6">
    <location>
        <begin position="9"/>
        <end position="43"/>
    </location>
</feature>
<dbReference type="SUPFAM" id="SSF47384">
    <property type="entry name" value="Homodimeric domain of signal transducing histidine kinase"/>
    <property type="match status" value="1"/>
</dbReference>
<evidence type="ECO:0000256" key="4">
    <source>
        <dbReference type="ARBA" id="ARBA00022777"/>
    </source>
</evidence>
<dbReference type="EC" id="2.7.13.3" evidence="2"/>
<dbReference type="Pfam" id="PF00512">
    <property type="entry name" value="HisKA"/>
    <property type="match status" value="1"/>
</dbReference>
<dbReference type="Gene3D" id="1.10.287.130">
    <property type="match status" value="1"/>
</dbReference>
<keyword evidence="5" id="KW-0902">Two-component regulatory system</keyword>
<dbReference type="SMART" id="SM00388">
    <property type="entry name" value="HisKA"/>
    <property type="match status" value="1"/>
</dbReference>
<evidence type="ECO:0000256" key="3">
    <source>
        <dbReference type="ARBA" id="ARBA00022679"/>
    </source>
</evidence>
<organism evidence="8 9">
    <name type="scientific">Candidatus Scalindua japonica</name>
    <dbReference type="NCBI Taxonomy" id="1284222"/>
    <lineage>
        <taxon>Bacteria</taxon>
        <taxon>Pseudomonadati</taxon>
        <taxon>Planctomycetota</taxon>
        <taxon>Candidatus Brocadiia</taxon>
        <taxon>Candidatus Brocadiales</taxon>
        <taxon>Candidatus Scalinduaceae</taxon>
        <taxon>Candidatus Scalindua</taxon>
    </lineage>
</organism>
<evidence type="ECO:0000256" key="1">
    <source>
        <dbReference type="ARBA" id="ARBA00000085"/>
    </source>
</evidence>
<comment type="catalytic activity">
    <reaction evidence="1">
        <text>ATP + protein L-histidine = ADP + protein N-phospho-L-histidine.</text>
        <dbReference type="EC" id="2.7.13.3"/>
    </reaction>
</comment>
<comment type="caution">
    <text evidence="8">The sequence shown here is derived from an EMBL/GenBank/DDBJ whole genome shotgun (WGS) entry which is preliminary data.</text>
</comment>
<reference evidence="9" key="1">
    <citation type="journal article" date="2017" name="Environ. Microbiol. Rep.">
        <title>Genetic Diversity of Marine Anaerobic Ammonium-Oxidizing Bacteria as Revealed by Genomic and Proteomic Analyses of 'Candidatus Scalindua japonica'.</title>
        <authorList>
            <person name="Oshiki M."/>
            <person name="Mizuto K."/>
            <person name="Kimura Z."/>
            <person name="Kindaichi T."/>
            <person name="Satoh H."/>
            <person name="Okabe S."/>
        </authorList>
    </citation>
    <scope>NUCLEOTIDE SEQUENCE [LARGE SCALE GENOMIC DNA]</scope>
    <source>
        <strain evidence="9">husup-a2</strain>
    </source>
</reference>
<dbReference type="InterPro" id="IPR050736">
    <property type="entry name" value="Sensor_HK_Regulatory"/>
</dbReference>